<sequence>MHKIRPVHMCCEGTVCGTYGQICMCFAEKTVLDAKRP</sequence>
<proteinExistence type="predicted"/>
<keyword evidence="2" id="KW-1185">Reference proteome</keyword>
<accession>E9SH32</accession>
<protein>
    <submittedName>
        <fullName evidence="1">Uncharacterized protein</fullName>
    </submittedName>
</protein>
<gene>
    <name evidence="1" type="ORF">CUS_7560</name>
</gene>
<evidence type="ECO:0000313" key="2">
    <source>
        <dbReference type="Proteomes" id="UP000004259"/>
    </source>
</evidence>
<name>E9SH32_RUMAL</name>
<organism evidence="1 2">
    <name type="scientific">Ruminococcus albus 8</name>
    <dbReference type="NCBI Taxonomy" id="246199"/>
    <lineage>
        <taxon>Bacteria</taxon>
        <taxon>Bacillati</taxon>
        <taxon>Bacillota</taxon>
        <taxon>Clostridia</taxon>
        <taxon>Eubacteriales</taxon>
        <taxon>Oscillospiraceae</taxon>
        <taxon>Ruminococcus</taxon>
    </lineage>
</organism>
<dbReference type="AlphaFoldDB" id="E9SH32"/>
<dbReference type="STRING" id="246199.CUS_7560"/>
<evidence type="ECO:0000313" key="1">
    <source>
        <dbReference type="EMBL" id="EGC01322.1"/>
    </source>
</evidence>
<dbReference type="EMBL" id="ADKM02000130">
    <property type="protein sequence ID" value="EGC01322.1"/>
    <property type="molecule type" value="Genomic_DNA"/>
</dbReference>
<dbReference type="Proteomes" id="UP000004259">
    <property type="component" value="Unassembled WGS sequence"/>
</dbReference>
<reference evidence="1 2" key="1">
    <citation type="submission" date="2011-02" db="EMBL/GenBank/DDBJ databases">
        <authorList>
            <person name="Nelson K.E."/>
            <person name="Sutton G."/>
            <person name="Torralba M."/>
            <person name="Durkin S."/>
            <person name="Harkins D."/>
            <person name="Montgomery R."/>
            <person name="Ziemer C."/>
            <person name="Klaassens E."/>
            <person name="Ocuiv P."/>
            <person name="Morrison M."/>
        </authorList>
    </citation>
    <scope>NUCLEOTIDE SEQUENCE [LARGE SCALE GENOMIC DNA]</scope>
    <source>
        <strain evidence="1 2">8</strain>
    </source>
</reference>
<comment type="caution">
    <text evidence="1">The sequence shown here is derived from an EMBL/GenBank/DDBJ whole genome shotgun (WGS) entry which is preliminary data.</text>
</comment>